<proteinExistence type="predicted"/>
<dbReference type="Proteomes" id="UP001327560">
    <property type="component" value="Chromosome 7"/>
</dbReference>
<dbReference type="AlphaFoldDB" id="A0AAQ3QIG2"/>
<evidence type="ECO:0000256" key="1">
    <source>
        <dbReference type="SAM" id="MobiDB-lite"/>
    </source>
</evidence>
<feature type="chain" id="PRO_5043033123" evidence="2">
    <location>
        <begin position="29"/>
        <end position="94"/>
    </location>
</feature>
<name>A0AAQ3QIG2_9LILI</name>
<dbReference type="EMBL" id="CP136896">
    <property type="protein sequence ID" value="WOL13851.1"/>
    <property type="molecule type" value="Genomic_DNA"/>
</dbReference>
<organism evidence="3 4">
    <name type="scientific">Canna indica</name>
    <name type="common">Indian-shot</name>
    <dbReference type="NCBI Taxonomy" id="4628"/>
    <lineage>
        <taxon>Eukaryota</taxon>
        <taxon>Viridiplantae</taxon>
        <taxon>Streptophyta</taxon>
        <taxon>Embryophyta</taxon>
        <taxon>Tracheophyta</taxon>
        <taxon>Spermatophyta</taxon>
        <taxon>Magnoliopsida</taxon>
        <taxon>Liliopsida</taxon>
        <taxon>Zingiberales</taxon>
        <taxon>Cannaceae</taxon>
        <taxon>Canna</taxon>
    </lineage>
</organism>
<feature type="region of interest" description="Disordered" evidence="1">
    <location>
        <begin position="53"/>
        <end position="72"/>
    </location>
</feature>
<feature type="signal peptide" evidence="2">
    <location>
        <begin position="1"/>
        <end position="28"/>
    </location>
</feature>
<reference evidence="3 4" key="1">
    <citation type="submission" date="2023-10" db="EMBL/GenBank/DDBJ databases">
        <title>Chromosome-scale genome assembly provides insights into flower coloration mechanisms of Canna indica.</title>
        <authorList>
            <person name="Li C."/>
        </authorList>
    </citation>
    <scope>NUCLEOTIDE SEQUENCE [LARGE SCALE GENOMIC DNA]</scope>
    <source>
        <tissue evidence="3">Flower</tissue>
    </source>
</reference>
<gene>
    <name evidence="3" type="ORF">Cni_G22631</name>
</gene>
<protein>
    <submittedName>
        <fullName evidence="3">Uncharacterized protein</fullName>
    </submittedName>
</protein>
<accession>A0AAQ3QIG2</accession>
<feature type="compositionally biased region" description="Polar residues" evidence="1">
    <location>
        <begin position="58"/>
        <end position="67"/>
    </location>
</feature>
<evidence type="ECO:0000256" key="2">
    <source>
        <dbReference type="SAM" id="SignalP"/>
    </source>
</evidence>
<keyword evidence="2" id="KW-0732">Signal</keyword>
<keyword evidence="4" id="KW-1185">Reference proteome</keyword>
<sequence>MKKLLLLMIPCLMLLASYLSLLHSQSSAVEDQDLGMRLRKKLIFSEMETAGTRKSEITQDQSKTKGSNGEEERLIYNADYRGVTTHPSPLPKHP</sequence>
<evidence type="ECO:0000313" key="4">
    <source>
        <dbReference type="Proteomes" id="UP001327560"/>
    </source>
</evidence>
<evidence type="ECO:0000313" key="3">
    <source>
        <dbReference type="EMBL" id="WOL13851.1"/>
    </source>
</evidence>